<evidence type="ECO:0000256" key="1">
    <source>
        <dbReference type="ARBA" id="ARBA00023015"/>
    </source>
</evidence>
<dbReference type="Pfam" id="PF00440">
    <property type="entry name" value="TetR_N"/>
    <property type="match status" value="1"/>
</dbReference>
<keyword evidence="2 4" id="KW-0238">DNA-binding</keyword>
<evidence type="ECO:0000256" key="3">
    <source>
        <dbReference type="ARBA" id="ARBA00023163"/>
    </source>
</evidence>
<keyword evidence="1" id="KW-0805">Transcription regulation</keyword>
<dbReference type="PRINTS" id="PR00455">
    <property type="entry name" value="HTHTETR"/>
</dbReference>
<dbReference type="InterPro" id="IPR001647">
    <property type="entry name" value="HTH_TetR"/>
</dbReference>
<evidence type="ECO:0000256" key="4">
    <source>
        <dbReference type="PROSITE-ProRule" id="PRU00335"/>
    </source>
</evidence>
<sequence length="213" mass="24284">MSRPRFDKLDPARQQRLFDNAAEEFGDKGYDGASLNRILERSGMSKSSLYYYFDDKADLFTTLVERSVGFMLREIGGFDPADLTAETYWSEMEALYRRSVGMMNKSTWYVKMGRMFYRLRGDPKKSAPTGRLFQAARHWVGVIVARGQELGVVRRDLPDSLLIDSAMGLGEALDRWIVAHWDDYSPDERLQMAEQHIGLFRALLAPPVAPAAD</sequence>
<feature type="DNA-binding region" description="H-T-H motif" evidence="4">
    <location>
        <begin position="34"/>
        <end position="53"/>
    </location>
</feature>
<evidence type="ECO:0000259" key="5">
    <source>
        <dbReference type="PROSITE" id="PS50977"/>
    </source>
</evidence>
<dbReference type="InterPro" id="IPR009057">
    <property type="entry name" value="Homeodomain-like_sf"/>
</dbReference>
<name>A0ABV7AMC1_9RHOB</name>
<evidence type="ECO:0000313" key="6">
    <source>
        <dbReference type="EMBL" id="MFC2970230.1"/>
    </source>
</evidence>
<dbReference type="PROSITE" id="PS50977">
    <property type="entry name" value="HTH_TETR_2"/>
    <property type="match status" value="1"/>
</dbReference>
<evidence type="ECO:0000313" key="7">
    <source>
        <dbReference type="Proteomes" id="UP001595443"/>
    </source>
</evidence>
<evidence type="ECO:0000256" key="2">
    <source>
        <dbReference type="ARBA" id="ARBA00023125"/>
    </source>
</evidence>
<dbReference type="Proteomes" id="UP001595443">
    <property type="component" value="Unassembled WGS sequence"/>
</dbReference>
<proteinExistence type="predicted"/>
<keyword evidence="3" id="KW-0804">Transcription</keyword>
<dbReference type="Gene3D" id="1.10.357.10">
    <property type="entry name" value="Tetracycline Repressor, domain 2"/>
    <property type="match status" value="1"/>
</dbReference>
<comment type="caution">
    <text evidence="6">The sequence shown here is derived from an EMBL/GenBank/DDBJ whole genome shotgun (WGS) entry which is preliminary data.</text>
</comment>
<feature type="domain" description="HTH tetR-type" evidence="5">
    <location>
        <begin position="11"/>
        <end position="71"/>
    </location>
</feature>
<dbReference type="InterPro" id="IPR050109">
    <property type="entry name" value="HTH-type_TetR-like_transc_reg"/>
</dbReference>
<dbReference type="PANTHER" id="PTHR30055:SF234">
    <property type="entry name" value="HTH-TYPE TRANSCRIPTIONAL REGULATOR BETI"/>
    <property type="match status" value="1"/>
</dbReference>
<protein>
    <submittedName>
        <fullName evidence="6">TetR/AcrR family transcriptional regulator</fullName>
    </submittedName>
</protein>
<dbReference type="EMBL" id="JBHRSK010000017">
    <property type="protein sequence ID" value="MFC2970230.1"/>
    <property type="molecule type" value="Genomic_DNA"/>
</dbReference>
<keyword evidence="7" id="KW-1185">Reference proteome</keyword>
<organism evidence="6 7">
    <name type="scientific">Acidimangrovimonas pyrenivorans</name>
    <dbReference type="NCBI Taxonomy" id="2030798"/>
    <lineage>
        <taxon>Bacteria</taxon>
        <taxon>Pseudomonadati</taxon>
        <taxon>Pseudomonadota</taxon>
        <taxon>Alphaproteobacteria</taxon>
        <taxon>Rhodobacterales</taxon>
        <taxon>Paracoccaceae</taxon>
        <taxon>Acidimangrovimonas</taxon>
    </lineage>
</organism>
<accession>A0ABV7AMC1</accession>
<dbReference type="SUPFAM" id="SSF46689">
    <property type="entry name" value="Homeodomain-like"/>
    <property type="match status" value="1"/>
</dbReference>
<dbReference type="PANTHER" id="PTHR30055">
    <property type="entry name" value="HTH-TYPE TRANSCRIPTIONAL REGULATOR RUTR"/>
    <property type="match status" value="1"/>
</dbReference>
<gene>
    <name evidence="6" type="ORF">ACFOES_19195</name>
</gene>
<reference evidence="7" key="1">
    <citation type="journal article" date="2019" name="Int. J. Syst. Evol. Microbiol.">
        <title>The Global Catalogue of Microorganisms (GCM) 10K type strain sequencing project: providing services to taxonomists for standard genome sequencing and annotation.</title>
        <authorList>
            <consortium name="The Broad Institute Genomics Platform"/>
            <consortium name="The Broad Institute Genome Sequencing Center for Infectious Disease"/>
            <person name="Wu L."/>
            <person name="Ma J."/>
        </authorList>
    </citation>
    <scope>NUCLEOTIDE SEQUENCE [LARGE SCALE GENOMIC DNA]</scope>
    <source>
        <strain evidence="7">KCTC 62192</strain>
    </source>
</reference>
<dbReference type="RefSeq" id="WP_377835006.1">
    <property type="nucleotide sequence ID" value="NZ_JBHRSK010000017.1"/>
</dbReference>